<dbReference type="Pfam" id="PF02616">
    <property type="entry name" value="SMC_ScpA"/>
    <property type="match status" value="1"/>
</dbReference>
<sequence length="254" mass="28515">MSETLHLTLDGFEGPLDLLLDLARKQKVDLAKISILQLVEQYLAVVDKARAEARSLRLELAADWLVMAAWLAWLKSKLLLPAENEDPDAEDAIELLQERLIELERMRAAAQWLAEQPRLGLDVFRRGQGEDHTEIDRSGLRVDMPALITAYLSARRRTGRRRVYAPRARRYWSVQDALSRLKRLLGTDHVVGWHTLTSLLPDPDELDGEEGPYGRNAALAGTLLAGLELAKGGALELRQPEAFGEIEWRAATPS</sequence>
<dbReference type="Gene3D" id="6.10.250.2410">
    <property type="match status" value="1"/>
</dbReference>
<comment type="caution">
    <text evidence="2">The sequence shown here is derived from an EMBL/GenBank/DDBJ whole genome shotgun (WGS) entry which is preliminary data.</text>
</comment>
<evidence type="ECO:0000256" key="1">
    <source>
        <dbReference type="ARBA" id="ARBA00044777"/>
    </source>
</evidence>
<protein>
    <recommendedName>
        <fullName evidence="1">Segregation and condensation protein A</fullName>
    </recommendedName>
</protein>
<organism evidence="2 3">
    <name type="scientific">Gluconobacter oxydans</name>
    <name type="common">Gluconobacter suboxydans</name>
    <dbReference type="NCBI Taxonomy" id="442"/>
    <lineage>
        <taxon>Bacteria</taxon>
        <taxon>Pseudomonadati</taxon>
        <taxon>Pseudomonadota</taxon>
        <taxon>Alphaproteobacteria</taxon>
        <taxon>Acetobacterales</taxon>
        <taxon>Acetobacteraceae</taxon>
        <taxon>Gluconobacter</taxon>
    </lineage>
</organism>
<dbReference type="PATRIC" id="fig|442.8.peg.1432"/>
<reference evidence="2 3" key="1">
    <citation type="submission" date="2015-06" db="EMBL/GenBank/DDBJ databases">
        <title>Improved classification and identification of acetic acid bacteria using matrix-assisted laser desorption/ionization time-of-flight mass spectrometry; Gluconobacter nephelii and Gluconobacter uchimurae are later heterotypic synonyms of Gluconobacter japonicus and Gluconobacter oxydans, respectively.</title>
        <authorList>
            <person name="Li L."/>
            <person name="Cleenwerck I."/>
            <person name="De Vuyst L."/>
            <person name="Vandamme P."/>
        </authorList>
    </citation>
    <scope>NUCLEOTIDE SEQUENCE [LARGE SCALE GENOMIC DNA]</scope>
    <source>
        <strain evidence="2 3">LMG 1676</strain>
    </source>
</reference>
<dbReference type="AlphaFoldDB" id="A0A149RSJ8"/>
<dbReference type="Proteomes" id="UP000075655">
    <property type="component" value="Unassembled WGS sequence"/>
</dbReference>
<dbReference type="RefSeq" id="WP_062502174.1">
    <property type="nucleotide sequence ID" value="NZ_LHZG01000179.1"/>
</dbReference>
<dbReference type="PANTHER" id="PTHR33969:SF2">
    <property type="entry name" value="SEGREGATION AND CONDENSATION PROTEIN A"/>
    <property type="match status" value="1"/>
</dbReference>
<dbReference type="EMBL" id="LHZG01000179">
    <property type="protein sequence ID" value="KXV17339.1"/>
    <property type="molecule type" value="Genomic_DNA"/>
</dbReference>
<proteinExistence type="predicted"/>
<gene>
    <name evidence="2" type="ORF">AD934_12110</name>
</gene>
<evidence type="ECO:0000313" key="2">
    <source>
        <dbReference type="EMBL" id="KXV17339.1"/>
    </source>
</evidence>
<name>A0A149RSJ8_GLUOY</name>
<dbReference type="PANTHER" id="PTHR33969">
    <property type="entry name" value="SEGREGATION AND CONDENSATION PROTEIN A"/>
    <property type="match status" value="1"/>
</dbReference>
<accession>A0A149RSJ8</accession>
<evidence type="ECO:0000313" key="3">
    <source>
        <dbReference type="Proteomes" id="UP000075655"/>
    </source>
</evidence>
<dbReference type="InterPro" id="IPR003768">
    <property type="entry name" value="ScpA"/>
</dbReference>